<feature type="chain" id="PRO_5002064229" evidence="2">
    <location>
        <begin position="18"/>
        <end position="125"/>
    </location>
</feature>
<sequence>MYTKACVLIALIAVAFAQQQTMPPPDECQICEHIIAQARHHFNNNVNNEAALQKELLQECHQLPPNEPASATQTCIDMVNNNIDKIFSDIQAGDRDGQTCYDIGACVTVPTFQTHPPRPTRGGRK</sequence>
<dbReference type="Proteomes" id="UP000053660">
    <property type="component" value="Unassembled WGS sequence"/>
</dbReference>
<dbReference type="SUPFAM" id="SSF47862">
    <property type="entry name" value="Saposin"/>
    <property type="match status" value="1"/>
</dbReference>
<accession>A0A0B1RYD0</accession>
<evidence type="ECO:0000313" key="4">
    <source>
        <dbReference type="EMBL" id="KHJ76626.1"/>
    </source>
</evidence>
<dbReference type="SMART" id="SM00741">
    <property type="entry name" value="SapB"/>
    <property type="match status" value="1"/>
</dbReference>
<dbReference type="EMBL" id="KN611569">
    <property type="protein sequence ID" value="KHJ76626.1"/>
    <property type="molecule type" value="Genomic_DNA"/>
</dbReference>
<keyword evidence="1" id="KW-1015">Disulfide bond</keyword>
<keyword evidence="5" id="KW-1185">Reference proteome</keyword>
<feature type="signal peptide" evidence="2">
    <location>
        <begin position="1"/>
        <end position="17"/>
    </location>
</feature>
<dbReference type="Gene3D" id="1.10.225.10">
    <property type="entry name" value="Saposin-like"/>
    <property type="match status" value="1"/>
</dbReference>
<evidence type="ECO:0000259" key="3">
    <source>
        <dbReference type="PROSITE" id="PS50015"/>
    </source>
</evidence>
<dbReference type="PROSITE" id="PS50015">
    <property type="entry name" value="SAP_B"/>
    <property type="match status" value="1"/>
</dbReference>
<name>A0A0B1RYD0_OESDE</name>
<evidence type="ECO:0000256" key="1">
    <source>
        <dbReference type="ARBA" id="ARBA00023157"/>
    </source>
</evidence>
<dbReference type="OrthoDB" id="5810151at2759"/>
<dbReference type="InterPro" id="IPR011001">
    <property type="entry name" value="Saposin-like"/>
</dbReference>
<proteinExistence type="predicted"/>
<organism evidence="4 5">
    <name type="scientific">Oesophagostomum dentatum</name>
    <name type="common">Nodular worm</name>
    <dbReference type="NCBI Taxonomy" id="61180"/>
    <lineage>
        <taxon>Eukaryota</taxon>
        <taxon>Metazoa</taxon>
        <taxon>Ecdysozoa</taxon>
        <taxon>Nematoda</taxon>
        <taxon>Chromadorea</taxon>
        <taxon>Rhabditida</taxon>
        <taxon>Rhabditina</taxon>
        <taxon>Rhabditomorpha</taxon>
        <taxon>Strongyloidea</taxon>
        <taxon>Strongylidae</taxon>
        <taxon>Oesophagostomum</taxon>
    </lineage>
</organism>
<reference evidence="4 5" key="1">
    <citation type="submission" date="2014-03" db="EMBL/GenBank/DDBJ databases">
        <title>Draft genome of the hookworm Oesophagostomum dentatum.</title>
        <authorList>
            <person name="Mitreva M."/>
        </authorList>
    </citation>
    <scope>NUCLEOTIDE SEQUENCE [LARGE SCALE GENOMIC DNA]</scope>
    <source>
        <strain evidence="4 5">OD-Hann</strain>
    </source>
</reference>
<feature type="domain" description="Saposin B-type" evidence="3">
    <location>
        <begin position="24"/>
        <end position="110"/>
    </location>
</feature>
<dbReference type="InterPro" id="IPR008139">
    <property type="entry name" value="SaposinB_dom"/>
</dbReference>
<evidence type="ECO:0000256" key="2">
    <source>
        <dbReference type="SAM" id="SignalP"/>
    </source>
</evidence>
<protein>
    <submittedName>
        <fullName evidence="4">Surfactant protein B</fullName>
    </submittedName>
</protein>
<gene>
    <name evidence="4" type="ORF">OESDEN_23754</name>
</gene>
<dbReference type="AlphaFoldDB" id="A0A0B1RYD0"/>
<keyword evidence="2" id="KW-0732">Signal</keyword>
<evidence type="ECO:0000313" key="5">
    <source>
        <dbReference type="Proteomes" id="UP000053660"/>
    </source>
</evidence>